<reference evidence="10 11" key="1">
    <citation type="journal article" date="2020" name="Front. Microbiol.">
        <title>Single-cell genomics of novel Actinobacteria with the Wood-Ljungdahl pathway discovered in a serpentinizing system.</title>
        <authorList>
            <person name="Merino N."/>
            <person name="Kawai M."/>
            <person name="Boyd E.S."/>
            <person name="Colman D.R."/>
            <person name="McGlynn S.E."/>
            <person name="Nealson K.H."/>
            <person name="Kurokawa K."/>
            <person name="Hongoh Y."/>
        </authorList>
    </citation>
    <scope>NUCLEOTIDE SEQUENCE [LARGE SCALE GENOMIC DNA]</scope>
    <source>
        <strain evidence="8 11">S34</strain>
        <strain evidence="9 10">S47</strain>
    </source>
</reference>
<dbReference type="InterPro" id="IPR013149">
    <property type="entry name" value="ADH-like_C"/>
</dbReference>
<evidence type="ECO:0000259" key="7">
    <source>
        <dbReference type="SMART" id="SM00829"/>
    </source>
</evidence>
<proteinExistence type="inferred from homology"/>
<evidence type="ECO:0000313" key="10">
    <source>
        <dbReference type="Proteomes" id="UP000569018"/>
    </source>
</evidence>
<dbReference type="PROSITE" id="PS00059">
    <property type="entry name" value="ADH_ZINC"/>
    <property type="match status" value="1"/>
</dbReference>
<protein>
    <recommendedName>
        <fullName evidence="7">Enoyl reductase (ER) domain-containing protein</fullName>
    </recommendedName>
</protein>
<dbReference type="Pfam" id="PF00107">
    <property type="entry name" value="ADH_zinc_N"/>
    <property type="match status" value="1"/>
</dbReference>
<evidence type="ECO:0000313" key="8">
    <source>
        <dbReference type="EMBL" id="GFP29132.1"/>
    </source>
</evidence>
<dbReference type="InterPro" id="IPR002328">
    <property type="entry name" value="ADH_Zn_CS"/>
</dbReference>
<dbReference type="SUPFAM" id="SSF50129">
    <property type="entry name" value="GroES-like"/>
    <property type="match status" value="1"/>
</dbReference>
<keyword evidence="4 6" id="KW-0862">Zinc</keyword>
<dbReference type="Proteomes" id="UP000588083">
    <property type="component" value="Unassembled WGS sequence"/>
</dbReference>
<dbReference type="GO" id="GO:0016491">
    <property type="term" value="F:oxidoreductase activity"/>
    <property type="evidence" value="ECO:0007669"/>
    <property type="project" value="UniProtKB-KW"/>
</dbReference>
<evidence type="ECO:0000256" key="2">
    <source>
        <dbReference type="ARBA" id="ARBA00008072"/>
    </source>
</evidence>
<dbReference type="PANTHER" id="PTHR43350:SF2">
    <property type="entry name" value="GROES-LIKE ZINC-BINDING ALCOHOL DEHYDROGENASE FAMILY PROTEIN"/>
    <property type="match status" value="1"/>
</dbReference>
<keyword evidence="11" id="KW-1185">Reference proteome</keyword>
<dbReference type="GO" id="GO:0008270">
    <property type="term" value="F:zinc ion binding"/>
    <property type="evidence" value="ECO:0007669"/>
    <property type="project" value="InterPro"/>
</dbReference>
<evidence type="ECO:0000313" key="9">
    <source>
        <dbReference type="EMBL" id="GFP38424.1"/>
    </source>
</evidence>
<dbReference type="InterPro" id="IPR020843">
    <property type="entry name" value="ER"/>
</dbReference>
<dbReference type="Pfam" id="PF08240">
    <property type="entry name" value="ADH_N"/>
    <property type="match status" value="1"/>
</dbReference>
<evidence type="ECO:0000256" key="1">
    <source>
        <dbReference type="ARBA" id="ARBA00001947"/>
    </source>
</evidence>
<organism evidence="8 11">
    <name type="scientific">Candidatus Hakubella thermalkaliphila</name>
    <dbReference type="NCBI Taxonomy" id="2754717"/>
    <lineage>
        <taxon>Bacteria</taxon>
        <taxon>Bacillati</taxon>
        <taxon>Actinomycetota</taxon>
        <taxon>Actinomycetota incertae sedis</taxon>
        <taxon>Candidatus Hakubellales</taxon>
        <taxon>Candidatus Hakubellaceae</taxon>
        <taxon>Candidatus Hakubella</taxon>
    </lineage>
</organism>
<evidence type="ECO:0000256" key="5">
    <source>
        <dbReference type="ARBA" id="ARBA00023002"/>
    </source>
</evidence>
<keyword evidence="3 6" id="KW-0479">Metal-binding</keyword>
<keyword evidence="5" id="KW-0560">Oxidoreductase</keyword>
<dbReference type="Gene3D" id="3.90.180.10">
    <property type="entry name" value="Medium-chain alcohol dehydrogenases, catalytic domain"/>
    <property type="match status" value="1"/>
</dbReference>
<evidence type="ECO:0000256" key="6">
    <source>
        <dbReference type="RuleBase" id="RU361277"/>
    </source>
</evidence>
<dbReference type="EMBL" id="BLSD01000003">
    <property type="protein sequence ID" value="GFP38424.1"/>
    <property type="molecule type" value="Genomic_DNA"/>
</dbReference>
<dbReference type="Proteomes" id="UP000569018">
    <property type="component" value="Unassembled WGS sequence"/>
</dbReference>
<evidence type="ECO:0000256" key="4">
    <source>
        <dbReference type="ARBA" id="ARBA00022833"/>
    </source>
</evidence>
<comment type="caution">
    <text evidence="8">The sequence shown here is derived from an EMBL/GenBank/DDBJ whole genome shotgun (WGS) entry which is preliminary data.</text>
</comment>
<dbReference type="InterPro" id="IPR036291">
    <property type="entry name" value="NAD(P)-bd_dom_sf"/>
</dbReference>
<name>A0A6V8P905_9ACTN</name>
<dbReference type="InterPro" id="IPR011032">
    <property type="entry name" value="GroES-like_sf"/>
</dbReference>
<evidence type="ECO:0000313" key="11">
    <source>
        <dbReference type="Proteomes" id="UP000588083"/>
    </source>
</evidence>
<dbReference type="Gene3D" id="3.40.50.720">
    <property type="entry name" value="NAD(P)-binding Rossmann-like Domain"/>
    <property type="match status" value="1"/>
</dbReference>
<dbReference type="SMART" id="SM00829">
    <property type="entry name" value="PKS_ER"/>
    <property type="match status" value="1"/>
</dbReference>
<dbReference type="SUPFAM" id="SSF51735">
    <property type="entry name" value="NAD(P)-binding Rossmann-fold domains"/>
    <property type="match status" value="1"/>
</dbReference>
<comment type="cofactor">
    <cofactor evidence="1 6">
        <name>Zn(2+)</name>
        <dbReference type="ChEBI" id="CHEBI:29105"/>
    </cofactor>
</comment>
<feature type="domain" description="Enoyl reductase (ER)" evidence="7">
    <location>
        <begin position="11"/>
        <end position="337"/>
    </location>
</feature>
<dbReference type="RefSeq" id="WP_176235237.1">
    <property type="nucleotide sequence ID" value="NZ_BLRU01000009.1"/>
</dbReference>
<dbReference type="PANTHER" id="PTHR43350">
    <property type="entry name" value="NAD-DEPENDENT ALCOHOL DEHYDROGENASE"/>
    <property type="match status" value="1"/>
</dbReference>
<accession>A0A6V8P905</accession>
<dbReference type="EMBL" id="BLRZ01000001">
    <property type="protein sequence ID" value="GFP29132.1"/>
    <property type="molecule type" value="Genomic_DNA"/>
</dbReference>
<evidence type="ECO:0000256" key="3">
    <source>
        <dbReference type="ARBA" id="ARBA00022723"/>
    </source>
</evidence>
<sequence>MYQVAALISPGKIVLQSRSYPDLGDNEVLVRMAWAGVCGTDLAIFSGHYQVALPLVLGHEFSGRVEDVGSRVSRKLLGKLVTAEINNSCLAYRSLDPCPACARGLPTHCAKRTTLGIWRWDGAFAEFIRVPVGNIHILPPEISPKEGIFVEPLAAAIQTFELTKINPGDTVVILGIGRLGTLICAVANAQGVRTIAVSRSRDKLERGKRYGAGEVIDSSIPDPITRVKEITSGLGADIVVDATGSPQGLELALNMVRPRGAIILKTTSGVLAQGLDVTRIAVDEIRIQGSRCGPFDKAIAMLKDKKIDVEPLISAVYPLRQTEQAIRAAARESKVLIENRL</sequence>
<dbReference type="AlphaFoldDB" id="A0A6V8P905"/>
<dbReference type="InterPro" id="IPR013154">
    <property type="entry name" value="ADH-like_N"/>
</dbReference>
<comment type="similarity">
    <text evidence="2 6">Belongs to the zinc-containing alcohol dehydrogenase family.</text>
</comment>
<gene>
    <name evidence="8" type="ORF">HKBW3S34_00051</name>
    <name evidence="9" type="ORF">HKBW3S47_00125</name>
</gene>